<dbReference type="AlphaFoldDB" id="A0A0F9S1B8"/>
<reference evidence="1" key="1">
    <citation type="journal article" date="2015" name="Nature">
        <title>Complex archaea that bridge the gap between prokaryotes and eukaryotes.</title>
        <authorList>
            <person name="Spang A."/>
            <person name="Saw J.H."/>
            <person name="Jorgensen S.L."/>
            <person name="Zaremba-Niedzwiedzka K."/>
            <person name="Martijn J."/>
            <person name="Lind A.E."/>
            <person name="van Eijk R."/>
            <person name="Schleper C."/>
            <person name="Guy L."/>
            <person name="Ettema T.J."/>
        </authorList>
    </citation>
    <scope>NUCLEOTIDE SEQUENCE</scope>
</reference>
<comment type="caution">
    <text evidence="1">The sequence shown here is derived from an EMBL/GenBank/DDBJ whole genome shotgun (WGS) entry which is preliminary data.</text>
</comment>
<dbReference type="Gene3D" id="6.20.20.10">
    <property type="match status" value="1"/>
</dbReference>
<dbReference type="InterPro" id="IPR036410">
    <property type="entry name" value="HSP_DnaJ_Cys-rich_dom_sf"/>
</dbReference>
<dbReference type="SUPFAM" id="SSF57938">
    <property type="entry name" value="DnaJ/Hsp40 cysteine-rich domain"/>
    <property type="match status" value="1"/>
</dbReference>
<proteinExistence type="predicted"/>
<gene>
    <name evidence="1" type="ORF">LCGC14_0527350</name>
</gene>
<protein>
    <submittedName>
        <fullName evidence="1">Uncharacterized protein</fullName>
    </submittedName>
</protein>
<name>A0A0F9S1B8_9ZZZZ</name>
<sequence>MKCPDCDGQGWKWLVPDHSGILCKTCHGVGEIPDKEEE</sequence>
<organism evidence="1">
    <name type="scientific">marine sediment metagenome</name>
    <dbReference type="NCBI Taxonomy" id="412755"/>
    <lineage>
        <taxon>unclassified sequences</taxon>
        <taxon>metagenomes</taxon>
        <taxon>ecological metagenomes</taxon>
    </lineage>
</organism>
<dbReference type="EMBL" id="LAZR01000679">
    <property type="protein sequence ID" value="KKN60864.1"/>
    <property type="molecule type" value="Genomic_DNA"/>
</dbReference>
<accession>A0A0F9S1B8</accession>
<evidence type="ECO:0000313" key="1">
    <source>
        <dbReference type="EMBL" id="KKN60864.1"/>
    </source>
</evidence>